<evidence type="ECO:0000313" key="8">
    <source>
        <dbReference type="Proteomes" id="UP000626109"/>
    </source>
</evidence>
<keyword evidence="3" id="KW-0812">Transmembrane</keyword>
<gene>
    <name evidence="7" type="ORF">PGLA2088_LOCUS28678</name>
</gene>
<comment type="caution">
    <text evidence="7">The sequence shown here is derived from an EMBL/GenBank/DDBJ whole genome shotgun (WGS) entry which is preliminary data.</text>
</comment>
<evidence type="ECO:0000256" key="5">
    <source>
        <dbReference type="ARBA" id="ARBA00023136"/>
    </source>
</evidence>
<dbReference type="PANTHER" id="PTHR11266">
    <property type="entry name" value="PEROXISOMAL MEMBRANE PROTEIN 2, PXMP2 MPV17"/>
    <property type="match status" value="1"/>
</dbReference>
<dbReference type="Proteomes" id="UP000626109">
    <property type="component" value="Unassembled WGS sequence"/>
</dbReference>
<sequence>MAQYLRMLPKTRSVWMQWTKAAAQSACLAGTADLCAQALVRPTSPNSQRGVGQQCTSELPNCAGTFDLQRSSSFAAFGFCWSGFIQRLIYLRFDAALGVYPRLAAVCMKVAADTFLYGPLVYIPAFYMSTGLMQGRSVEESYERLRCMYKETMTVYVFLWPWAMFTVFRAVPEPGRTSFIAFCAFIEKSIYSWMELGTCNINVDSQPEDNNNSNDNNSNNNNLQFVAVNGAFFASQK</sequence>
<evidence type="ECO:0000256" key="2">
    <source>
        <dbReference type="ARBA" id="ARBA00006824"/>
    </source>
</evidence>
<dbReference type="InterPro" id="IPR007248">
    <property type="entry name" value="Mpv17_PMP22"/>
</dbReference>
<proteinExistence type="inferred from homology"/>
<organism evidence="7 8">
    <name type="scientific">Polarella glacialis</name>
    <name type="common">Dinoflagellate</name>
    <dbReference type="NCBI Taxonomy" id="89957"/>
    <lineage>
        <taxon>Eukaryota</taxon>
        <taxon>Sar</taxon>
        <taxon>Alveolata</taxon>
        <taxon>Dinophyceae</taxon>
        <taxon>Suessiales</taxon>
        <taxon>Suessiaceae</taxon>
        <taxon>Polarella</taxon>
    </lineage>
</organism>
<dbReference type="EMBL" id="CAJNNW010027982">
    <property type="protein sequence ID" value="CAE8694087.1"/>
    <property type="molecule type" value="Genomic_DNA"/>
</dbReference>
<keyword evidence="4" id="KW-1133">Transmembrane helix</keyword>
<evidence type="ECO:0000256" key="3">
    <source>
        <dbReference type="ARBA" id="ARBA00022692"/>
    </source>
</evidence>
<accession>A0A813K3R3</accession>
<dbReference type="GO" id="GO:0016020">
    <property type="term" value="C:membrane"/>
    <property type="evidence" value="ECO:0007669"/>
    <property type="project" value="UniProtKB-SubCell"/>
</dbReference>
<protein>
    <submittedName>
        <fullName evidence="7">Uncharacterized protein</fullName>
    </submittedName>
</protein>
<evidence type="ECO:0000256" key="6">
    <source>
        <dbReference type="RuleBase" id="RU363053"/>
    </source>
</evidence>
<dbReference type="AlphaFoldDB" id="A0A813K3R3"/>
<dbReference type="GO" id="GO:0005737">
    <property type="term" value="C:cytoplasm"/>
    <property type="evidence" value="ECO:0007669"/>
    <property type="project" value="TreeGrafter"/>
</dbReference>
<comment type="similarity">
    <text evidence="2 6">Belongs to the peroxisomal membrane protein PXMP2/4 family.</text>
</comment>
<evidence type="ECO:0000256" key="4">
    <source>
        <dbReference type="ARBA" id="ARBA00022989"/>
    </source>
</evidence>
<name>A0A813K3R3_POLGL</name>
<dbReference type="PANTHER" id="PTHR11266:SF17">
    <property type="entry name" value="PROTEIN MPV17"/>
    <property type="match status" value="1"/>
</dbReference>
<keyword evidence="5" id="KW-0472">Membrane</keyword>
<comment type="subcellular location">
    <subcellularLocation>
        <location evidence="1">Membrane</location>
        <topology evidence="1">Multi-pass membrane protein</topology>
    </subcellularLocation>
</comment>
<evidence type="ECO:0000256" key="1">
    <source>
        <dbReference type="ARBA" id="ARBA00004141"/>
    </source>
</evidence>
<evidence type="ECO:0000313" key="7">
    <source>
        <dbReference type="EMBL" id="CAE8694087.1"/>
    </source>
</evidence>
<reference evidence="7" key="1">
    <citation type="submission" date="2021-02" db="EMBL/GenBank/DDBJ databases">
        <authorList>
            <person name="Dougan E. K."/>
            <person name="Rhodes N."/>
            <person name="Thang M."/>
            <person name="Chan C."/>
        </authorList>
    </citation>
    <scope>NUCLEOTIDE SEQUENCE</scope>
</reference>
<dbReference type="Pfam" id="PF04117">
    <property type="entry name" value="Mpv17_PMP22"/>
    <property type="match status" value="1"/>
</dbReference>